<sequence length="53" mass="6407">MVPPKEHLGFNPRDLTGFDRWVYDSIRNLQLKIKELEEQLDPRNRPPWDFPDS</sequence>
<evidence type="ECO:0000313" key="1">
    <source>
        <dbReference type="EMBL" id="TCK75990.1"/>
    </source>
</evidence>
<accession>A0A4R1LEI1</accession>
<name>A0A4R1LEI1_9BACT</name>
<keyword evidence="2" id="KW-1185">Reference proteome</keyword>
<organism evidence="1 2">
    <name type="scientific">Acidipila rosea</name>
    <dbReference type="NCBI Taxonomy" id="768535"/>
    <lineage>
        <taxon>Bacteria</taxon>
        <taxon>Pseudomonadati</taxon>
        <taxon>Acidobacteriota</taxon>
        <taxon>Terriglobia</taxon>
        <taxon>Terriglobales</taxon>
        <taxon>Acidobacteriaceae</taxon>
        <taxon>Acidipila</taxon>
    </lineage>
</organism>
<gene>
    <name evidence="1" type="ORF">C7378_0994</name>
</gene>
<protein>
    <submittedName>
        <fullName evidence="1">Uncharacterized protein</fullName>
    </submittedName>
</protein>
<dbReference type="Proteomes" id="UP000295210">
    <property type="component" value="Unassembled WGS sequence"/>
</dbReference>
<evidence type="ECO:0000313" key="2">
    <source>
        <dbReference type="Proteomes" id="UP000295210"/>
    </source>
</evidence>
<proteinExistence type="predicted"/>
<comment type="caution">
    <text evidence="1">The sequence shown here is derived from an EMBL/GenBank/DDBJ whole genome shotgun (WGS) entry which is preliminary data.</text>
</comment>
<reference evidence="1 2" key="1">
    <citation type="submission" date="2019-03" db="EMBL/GenBank/DDBJ databases">
        <title>Genomic Encyclopedia of Type Strains, Phase IV (KMG-IV): sequencing the most valuable type-strain genomes for metagenomic binning, comparative biology and taxonomic classification.</title>
        <authorList>
            <person name="Goeker M."/>
        </authorList>
    </citation>
    <scope>NUCLEOTIDE SEQUENCE [LARGE SCALE GENOMIC DNA]</scope>
    <source>
        <strain evidence="1 2">DSM 103428</strain>
    </source>
</reference>
<dbReference type="EMBL" id="SMGK01000001">
    <property type="protein sequence ID" value="TCK75990.1"/>
    <property type="molecule type" value="Genomic_DNA"/>
</dbReference>
<dbReference type="AlphaFoldDB" id="A0A4R1LEI1"/>